<dbReference type="Proteomes" id="UP001642484">
    <property type="component" value="Unassembled WGS sequence"/>
</dbReference>
<sequence length="243" mass="27588">MLFIGCVIPPFRSAERSGEAGKLELDYSSSRRPPGGAQVLDADTFQRMLIALQDQNFYKKGIAGHKNEENATAKQAKLPRDDMQALRMVAHLIYVTALQTRALLECFLDESDREDCLVTLFNRIADLHNEKVFSVRFEEKDQGEQVNRLRKRLGSLVFFPWIQPEQARFALWLENVDDRAALCAIIHLAKKERMSNIQKPRWIKADGTEDPLTFGLPRSGKLRDRGRSDSGHEGSISTTSRVS</sequence>
<accession>A0ABP0QYF3</accession>
<dbReference type="EMBL" id="CAXAMN010025195">
    <property type="protein sequence ID" value="CAK9093342.1"/>
    <property type="molecule type" value="Genomic_DNA"/>
</dbReference>
<feature type="compositionally biased region" description="Basic and acidic residues" evidence="1">
    <location>
        <begin position="221"/>
        <end position="232"/>
    </location>
</feature>
<gene>
    <name evidence="2" type="ORF">CCMP2556_LOCUS44618</name>
</gene>
<feature type="region of interest" description="Disordered" evidence="1">
    <location>
        <begin position="207"/>
        <end position="243"/>
    </location>
</feature>
<evidence type="ECO:0000313" key="3">
    <source>
        <dbReference type="Proteomes" id="UP001642484"/>
    </source>
</evidence>
<comment type="caution">
    <text evidence="2">The sequence shown here is derived from an EMBL/GenBank/DDBJ whole genome shotgun (WGS) entry which is preliminary data.</text>
</comment>
<proteinExistence type="predicted"/>
<organism evidence="2 3">
    <name type="scientific">Durusdinium trenchii</name>
    <dbReference type="NCBI Taxonomy" id="1381693"/>
    <lineage>
        <taxon>Eukaryota</taxon>
        <taxon>Sar</taxon>
        <taxon>Alveolata</taxon>
        <taxon>Dinophyceae</taxon>
        <taxon>Suessiales</taxon>
        <taxon>Symbiodiniaceae</taxon>
        <taxon>Durusdinium</taxon>
    </lineage>
</organism>
<keyword evidence="3" id="KW-1185">Reference proteome</keyword>
<reference evidence="2 3" key="1">
    <citation type="submission" date="2024-02" db="EMBL/GenBank/DDBJ databases">
        <authorList>
            <person name="Chen Y."/>
            <person name="Shah S."/>
            <person name="Dougan E. K."/>
            <person name="Thang M."/>
            <person name="Chan C."/>
        </authorList>
    </citation>
    <scope>NUCLEOTIDE SEQUENCE [LARGE SCALE GENOMIC DNA]</scope>
</reference>
<evidence type="ECO:0000313" key="2">
    <source>
        <dbReference type="EMBL" id="CAK9093342.1"/>
    </source>
</evidence>
<protein>
    <submittedName>
        <fullName evidence="2">Uncharacterized protein</fullName>
    </submittedName>
</protein>
<evidence type="ECO:0000256" key="1">
    <source>
        <dbReference type="SAM" id="MobiDB-lite"/>
    </source>
</evidence>
<name>A0ABP0QYF3_9DINO</name>